<feature type="region of interest" description="Disordered" evidence="2">
    <location>
        <begin position="774"/>
        <end position="801"/>
    </location>
</feature>
<dbReference type="InterPro" id="IPR005554">
    <property type="entry name" value="NOL6/Upt22"/>
</dbReference>
<evidence type="ECO:0000259" key="3">
    <source>
        <dbReference type="Pfam" id="PF03813"/>
    </source>
</evidence>
<dbReference type="PANTHER" id="PTHR17972:SF0">
    <property type="entry name" value="NUCLEOLAR PROTEIN 6"/>
    <property type="match status" value="1"/>
</dbReference>
<dbReference type="EMBL" id="CP126212">
    <property type="protein sequence ID" value="WIA14625.1"/>
    <property type="molecule type" value="Genomic_DNA"/>
</dbReference>
<dbReference type="Pfam" id="PF17407">
    <property type="entry name" value="Nrap_D6"/>
    <property type="match status" value="1"/>
</dbReference>
<proteinExistence type="inferred from homology"/>
<dbReference type="InterPro" id="IPR035082">
    <property type="entry name" value="Nrap_D1"/>
</dbReference>
<keyword evidence="9" id="KW-1185">Reference proteome</keyword>
<feature type="domain" description="Nrap protein" evidence="5">
    <location>
        <begin position="470"/>
        <end position="580"/>
    </location>
</feature>
<keyword evidence="1" id="KW-0539">Nucleus</keyword>
<organism evidence="8 9">
    <name type="scientific">Tetradesmus obliquus</name>
    <name type="common">Green alga</name>
    <name type="synonym">Acutodesmus obliquus</name>
    <dbReference type="NCBI Taxonomy" id="3088"/>
    <lineage>
        <taxon>Eukaryota</taxon>
        <taxon>Viridiplantae</taxon>
        <taxon>Chlorophyta</taxon>
        <taxon>core chlorophytes</taxon>
        <taxon>Chlorophyceae</taxon>
        <taxon>CS clade</taxon>
        <taxon>Sphaeropleales</taxon>
        <taxon>Scenedesmaceae</taxon>
        <taxon>Tetradesmus</taxon>
    </lineage>
</organism>
<feature type="compositionally biased region" description="Low complexity" evidence="2">
    <location>
        <begin position="43"/>
        <end position="54"/>
    </location>
</feature>
<comment type="subcellular location">
    <subcellularLocation>
        <location evidence="1">Nucleus</location>
        <location evidence="1">Nucleolus</location>
    </subcellularLocation>
</comment>
<protein>
    <recommendedName>
        <fullName evidence="10">Nucleolar protein 6</fullName>
    </recommendedName>
</protein>
<feature type="compositionally biased region" description="Acidic residues" evidence="2">
    <location>
        <begin position="25"/>
        <end position="42"/>
    </location>
</feature>
<gene>
    <name evidence="8" type="ORF">OEZ85_003130</name>
</gene>
<feature type="domain" description="Nrap protein" evidence="6">
    <location>
        <begin position="610"/>
        <end position="756"/>
    </location>
</feature>
<dbReference type="Pfam" id="PF17404">
    <property type="entry name" value="Nrap_D3"/>
    <property type="match status" value="1"/>
</dbReference>
<evidence type="ECO:0008006" key="10">
    <source>
        <dbReference type="Google" id="ProtNLM"/>
    </source>
</evidence>
<name>A0ABY8TZN7_TETOB</name>
<feature type="region of interest" description="Disordered" evidence="2">
    <location>
        <begin position="1"/>
        <end position="54"/>
    </location>
</feature>
<evidence type="ECO:0000313" key="9">
    <source>
        <dbReference type="Proteomes" id="UP001244341"/>
    </source>
</evidence>
<dbReference type="InterPro" id="IPR035368">
    <property type="entry name" value="Nrap_D3"/>
</dbReference>
<dbReference type="InterPro" id="IPR035370">
    <property type="entry name" value="Nrap_D5"/>
</dbReference>
<evidence type="ECO:0000256" key="2">
    <source>
        <dbReference type="SAM" id="MobiDB-lite"/>
    </source>
</evidence>
<feature type="region of interest" description="Disordered" evidence="2">
    <location>
        <begin position="870"/>
        <end position="901"/>
    </location>
</feature>
<dbReference type="Pfam" id="PF17405">
    <property type="entry name" value="Nrap_D4"/>
    <property type="match status" value="1"/>
</dbReference>
<accession>A0ABY8TZN7</accession>
<feature type="domain" description="Nrap protein" evidence="3">
    <location>
        <begin position="179"/>
        <end position="294"/>
    </location>
</feature>
<evidence type="ECO:0000256" key="1">
    <source>
        <dbReference type="RuleBase" id="RU364032"/>
    </source>
</evidence>
<feature type="compositionally biased region" description="Polar residues" evidence="2">
    <location>
        <begin position="787"/>
        <end position="796"/>
    </location>
</feature>
<comment type="similarity">
    <text evidence="1">Belongs to the NRAP family.</text>
</comment>
<evidence type="ECO:0000259" key="5">
    <source>
        <dbReference type="Pfam" id="PF17405"/>
    </source>
</evidence>
<dbReference type="InterPro" id="IPR035369">
    <property type="entry name" value="Nrap_D4"/>
</dbReference>
<keyword evidence="1" id="KW-0694">RNA-binding</keyword>
<evidence type="ECO:0000313" key="8">
    <source>
        <dbReference type="EMBL" id="WIA14625.1"/>
    </source>
</evidence>
<dbReference type="Pfam" id="PF03813">
    <property type="entry name" value="Nrap"/>
    <property type="match status" value="1"/>
</dbReference>
<feature type="domain" description="Nrap protein" evidence="7">
    <location>
        <begin position="959"/>
        <end position="1077"/>
    </location>
</feature>
<dbReference type="PANTHER" id="PTHR17972">
    <property type="entry name" value="NUCLEOLAR RNA-ASSOCIATED PROTEIN"/>
    <property type="match status" value="1"/>
</dbReference>
<evidence type="ECO:0000259" key="4">
    <source>
        <dbReference type="Pfam" id="PF17404"/>
    </source>
</evidence>
<evidence type="ECO:0000259" key="7">
    <source>
        <dbReference type="Pfam" id="PF17407"/>
    </source>
</evidence>
<dbReference type="InterPro" id="IPR035371">
    <property type="entry name" value="Nrap_D6"/>
</dbReference>
<dbReference type="Proteomes" id="UP001244341">
    <property type="component" value="Chromosome 5b"/>
</dbReference>
<dbReference type="Pfam" id="PF17406">
    <property type="entry name" value="Nrap_D5"/>
    <property type="match status" value="1"/>
</dbReference>
<reference evidence="8 9" key="1">
    <citation type="submission" date="2023-05" db="EMBL/GenBank/DDBJ databases">
        <title>A 100% complete, gapless, phased diploid assembly of the Scenedesmus obliquus UTEX 3031 genome.</title>
        <authorList>
            <person name="Biondi T.C."/>
            <person name="Hanschen E.R."/>
            <person name="Kwon T."/>
            <person name="Eng W."/>
            <person name="Kruse C.P.S."/>
            <person name="Koehler S.I."/>
            <person name="Kunde Y."/>
            <person name="Gleasner C.D."/>
            <person name="You Mak K.T."/>
            <person name="Polle J."/>
            <person name="Hovde B.T."/>
            <person name="Starkenburg S.R."/>
        </authorList>
    </citation>
    <scope>NUCLEOTIDE SEQUENCE [LARGE SCALE GENOMIC DNA]</scope>
    <source>
        <strain evidence="8 9">DOE0152z</strain>
    </source>
</reference>
<feature type="domain" description="Nrap protein" evidence="4">
    <location>
        <begin position="347"/>
        <end position="468"/>
    </location>
</feature>
<evidence type="ECO:0000259" key="6">
    <source>
        <dbReference type="Pfam" id="PF17406"/>
    </source>
</evidence>
<sequence>MDFSDDDVSASGDALEHDENGNADFEQDDSDAAGSDSEEAGDADMPQAQAVAAAAAKPVAGRQEVQAAQDALLGGEISTNAALLQLQLSELLSEVSLCKQPGLQAAAEALVGQLQKALAGTPARVLTGDADQGLAALISSWGLEPQGVCCSIRAPAAVQLIGSWALGAAGRLPGAAAAVDVAVQMPSSCLRHKDILNYRYHAKRAVFLSALAAQLATDPLFAAAEQQLAPMAGNPCRPVLLLHLNPKALAAALQQQGSAAAGFGQEGLVLRLLPAVGLDAFEVSKLSPDRNNVSGHLNLAAAVSRSSLQLAQMAAARSLAILNRADLEPDAVYDAVFRPGLGLAGLFDYWWSVELPQQQQQQLGDQHPMRLAEAQVEGLVRQALTTRALLVKTIRQPPSYSPQQQQQQPAAATAAAAVGPVAVPRRILVGVIADPVAALRAVDVGPAADDAAAAAKFRALWGDKSELRSRHTCCFYPEPHPLAEGLGSGAAAAAAAAAGGKVPRVLEAIDVMVQLEGTGRMPSDAAAFAKTKAALGVQLADALAAACGAHATATEDAVEVLWQGFAFKLLLFMDRDTPMLGADAAAGSHVPLPLLLSRHHGLISSLEAAHAAYGPTVRLAKRWLGLQLLLGPTQVCEEAVELLVAGVFQGPSSCPPPASRISGLLRFLQLLASHPWAAAPLLIDPAGDVKPDARRALQVEYEARRAAGTLPGMFLATPYDLHSSRWTAHQPSQSVAHHLVSLARAAHQQLSQLLLSGPDAPLAQQQLQQLQQQQRRLAAKKLKQTHTDNAASPEQQQQRDEMAALARAWRSVCGPNLAGFDAWVLLRPEALPFAGRGDPLAAAQLQQQLKAQRRRCEAILQSATEAAEAAADGQAAQKKRKHNDGENQAAAVNGVGSGSSGSSGSGAHGALGALLAAGLGLVEAPKASRAVLRSIPEQASRAVLRSIPEQLLLTKSADKLRSELLVGFDPVSLFLNLCCERYGHLATFCADPSGGFGAIGIKWKPEAFLPAPLRPNHAHGMLAIGATAAGTAAAAAGGKQKGAGVVRRGQHVGLVVPNVCQVLGEVAEMGLGLVQQVVLLQ</sequence>